<name>A0A413RCY2_9FIRM</name>
<organism evidence="1 2">
    <name type="scientific">Eubacterium ventriosum</name>
    <dbReference type="NCBI Taxonomy" id="39496"/>
    <lineage>
        <taxon>Bacteria</taxon>
        <taxon>Bacillati</taxon>
        <taxon>Bacillota</taxon>
        <taxon>Clostridia</taxon>
        <taxon>Eubacteriales</taxon>
        <taxon>Eubacteriaceae</taxon>
        <taxon>Eubacterium</taxon>
    </lineage>
</organism>
<dbReference type="RefSeq" id="WP_117969166.1">
    <property type="nucleotide sequence ID" value="NZ_CATWJF010000046.1"/>
</dbReference>
<comment type="caution">
    <text evidence="1">The sequence shown here is derived from an EMBL/GenBank/DDBJ whole genome shotgun (WGS) entry which is preliminary data.</text>
</comment>
<accession>A0A413RCY2</accession>
<protein>
    <recommendedName>
        <fullName evidence="3">Phage tail protein</fullName>
    </recommendedName>
</protein>
<evidence type="ECO:0008006" key="3">
    <source>
        <dbReference type="Google" id="ProtNLM"/>
    </source>
</evidence>
<evidence type="ECO:0000313" key="1">
    <source>
        <dbReference type="EMBL" id="RHA20599.1"/>
    </source>
</evidence>
<proteinExistence type="predicted"/>
<keyword evidence="2" id="KW-1185">Reference proteome</keyword>
<dbReference type="AlphaFoldDB" id="A0A413RCY2"/>
<sequence length="144" mass="15408">MAKATGVYPVYDNQFQVGADKASLGSIADMESYSVSFDNGVEEWTPMDTEGWIRRLMTSKGLTISVTGKRNVGDTGNDYVAGKAFKNGRDAEGAFQWTFKDGTTVLFENAVYNVTALGAGDSTNVAPLEFDVMSNGKPTVTPAV</sequence>
<dbReference type="Proteomes" id="UP000284779">
    <property type="component" value="Unassembled WGS sequence"/>
</dbReference>
<dbReference type="EMBL" id="QSFD01000001">
    <property type="protein sequence ID" value="RHA20599.1"/>
    <property type="molecule type" value="Genomic_DNA"/>
</dbReference>
<reference evidence="1 2" key="1">
    <citation type="submission" date="2018-08" db="EMBL/GenBank/DDBJ databases">
        <title>A genome reference for cultivated species of the human gut microbiota.</title>
        <authorList>
            <person name="Zou Y."/>
            <person name="Xue W."/>
            <person name="Luo G."/>
        </authorList>
    </citation>
    <scope>NUCLEOTIDE SEQUENCE [LARGE SCALE GENOMIC DNA]</scope>
    <source>
        <strain evidence="1 2">AM44-11BH</strain>
    </source>
</reference>
<gene>
    <name evidence="1" type="ORF">DW944_00055</name>
</gene>
<dbReference type="NCBIfam" id="NF047353">
    <property type="entry name" value="tube_lmo2291"/>
    <property type="match status" value="1"/>
</dbReference>
<evidence type="ECO:0000313" key="2">
    <source>
        <dbReference type="Proteomes" id="UP000284779"/>
    </source>
</evidence>